<proteinExistence type="predicted"/>
<accession>A0A9N8HUW6</accession>
<keyword evidence="2" id="KW-1185">Reference proteome</keyword>
<dbReference type="Proteomes" id="UP001153069">
    <property type="component" value="Unassembled WGS sequence"/>
</dbReference>
<reference evidence="1" key="1">
    <citation type="submission" date="2020-06" db="EMBL/GenBank/DDBJ databases">
        <authorList>
            <consortium name="Plant Systems Biology data submission"/>
        </authorList>
    </citation>
    <scope>NUCLEOTIDE SEQUENCE</scope>
    <source>
        <strain evidence="1">D6</strain>
    </source>
</reference>
<comment type="caution">
    <text evidence="1">The sequence shown here is derived from an EMBL/GenBank/DDBJ whole genome shotgun (WGS) entry which is preliminary data.</text>
</comment>
<dbReference type="AlphaFoldDB" id="A0A9N8HUW6"/>
<evidence type="ECO:0000313" key="2">
    <source>
        <dbReference type="Proteomes" id="UP001153069"/>
    </source>
</evidence>
<protein>
    <submittedName>
        <fullName evidence="1">Uncharacterized protein</fullName>
    </submittedName>
</protein>
<gene>
    <name evidence="1" type="ORF">SEMRO_1823_G299910.1</name>
</gene>
<dbReference type="OrthoDB" id="10582485at2759"/>
<sequence>MLPHLSPSGEVSFIPQQHTLCAFCRTSFLMCQCTGLEYGKDFVFVGLPPPPANATRAMLLMRWVSLVRMSRSMGSFNGGRWYNDNFKQLNASMNARTALLNEMMDEYVAQLPTDTLRASLAEVLGLENGPMTEQVKGIASEAWASLRIFLSGDWALGLHVLFGYLTLEECF</sequence>
<dbReference type="EMBL" id="CAICTM010001821">
    <property type="protein sequence ID" value="CAB9526407.1"/>
    <property type="molecule type" value="Genomic_DNA"/>
</dbReference>
<name>A0A9N8HUW6_9STRA</name>
<organism evidence="1 2">
    <name type="scientific">Seminavis robusta</name>
    <dbReference type="NCBI Taxonomy" id="568900"/>
    <lineage>
        <taxon>Eukaryota</taxon>
        <taxon>Sar</taxon>
        <taxon>Stramenopiles</taxon>
        <taxon>Ochrophyta</taxon>
        <taxon>Bacillariophyta</taxon>
        <taxon>Bacillariophyceae</taxon>
        <taxon>Bacillariophycidae</taxon>
        <taxon>Naviculales</taxon>
        <taxon>Naviculaceae</taxon>
        <taxon>Seminavis</taxon>
    </lineage>
</organism>
<evidence type="ECO:0000313" key="1">
    <source>
        <dbReference type="EMBL" id="CAB9526407.1"/>
    </source>
</evidence>